<dbReference type="Gene3D" id="3.90.650.10">
    <property type="entry name" value="PurM-like C-terminal domain"/>
    <property type="match status" value="1"/>
</dbReference>
<evidence type="ECO:0000256" key="3">
    <source>
        <dbReference type="ARBA" id="ARBA00005174"/>
    </source>
</evidence>
<dbReference type="PANTHER" id="PTHR10099:SF1">
    <property type="entry name" value="PHOSPHORIBOSYLFORMYLGLYCINAMIDINE SYNTHASE"/>
    <property type="match status" value="1"/>
</dbReference>
<evidence type="ECO:0000256" key="5">
    <source>
        <dbReference type="ARBA" id="ARBA00022598"/>
    </source>
</evidence>
<dbReference type="InterPro" id="IPR041609">
    <property type="entry name" value="PurL_linker"/>
</dbReference>
<dbReference type="InterPro" id="IPR020562">
    <property type="entry name" value="PRibGlycinamide_synth_N"/>
</dbReference>
<dbReference type="Pfam" id="PF18072">
    <property type="entry name" value="FGAR-AT_linker"/>
    <property type="match status" value="1"/>
</dbReference>
<dbReference type="PATRIC" id="fig|33036.3.peg.514"/>
<evidence type="ECO:0000256" key="2">
    <source>
        <dbReference type="ARBA" id="ARBA00001946"/>
    </source>
</evidence>
<dbReference type="PROSITE" id="PS50975">
    <property type="entry name" value="ATP_GRASP"/>
    <property type="match status" value="1"/>
</dbReference>
<evidence type="ECO:0000256" key="10">
    <source>
        <dbReference type="ARBA" id="ARBA00022842"/>
    </source>
</evidence>
<dbReference type="SMART" id="SM01211">
    <property type="entry name" value="GATase_5"/>
    <property type="match status" value="1"/>
</dbReference>
<dbReference type="Gene3D" id="3.90.600.10">
    <property type="entry name" value="Phosphoribosylglycinamide synthetase, C-terminal domain"/>
    <property type="match status" value="1"/>
</dbReference>
<gene>
    <name evidence="11" type="primary">purD</name>
    <name evidence="14" type="ORF">HMPREF3200_00516</name>
</gene>
<dbReference type="SUPFAM" id="SSF56042">
    <property type="entry name" value="PurM C-terminal domain-like"/>
    <property type="match status" value="1"/>
</dbReference>
<dbReference type="SUPFAM" id="SSF52317">
    <property type="entry name" value="Class I glutamine amidotransferase-like"/>
    <property type="match status" value="1"/>
</dbReference>
<keyword evidence="5 11" id="KW-0436">Ligase</keyword>
<comment type="cofactor">
    <cofactor evidence="2">
        <name>Mg(2+)</name>
        <dbReference type="ChEBI" id="CHEBI:18420"/>
    </cofactor>
</comment>
<dbReference type="SUPFAM" id="SSF51246">
    <property type="entry name" value="Rudiment single hybrid motif"/>
    <property type="match status" value="1"/>
</dbReference>
<evidence type="ECO:0000256" key="8">
    <source>
        <dbReference type="ARBA" id="ARBA00022755"/>
    </source>
</evidence>
<evidence type="ECO:0000256" key="12">
    <source>
        <dbReference type="PROSITE-ProRule" id="PRU00409"/>
    </source>
</evidence>
<dbReference type="Gene3D" id="3.30.470.20">
    <property type="entry name" value="ATP-grasp fold, B domain"/>
    <property type="match status" value="1"/>
</dbReference>
<dbReference type="Gene3D" id="3.40.50.880">
    <property type="match status" value="1"/>
</dbReference>
<dbReference type="Pfam" id="PF02769">
    <property type="entry name" value="AIRS_C"/>
    <property type="match status" value="1"/>
</dbReference>
<evidence type="ECO:0000256" key="11">
    <source>
        <dbReference type="HAMAP-Rule" id="MF_00138"/>
    </source>
</evidence>
<dbReference type="InterPro" id="IPR037123">
    <property type="entry name" value="PRibGlycinamide_synth_C_sf"/>
</dbReference>
<dbReference type="InterPro" id="IPR029062">
    <property type="entry name" value="Class_I_gatase-like"/>
</dbReference>
<keyword evidence="6" id="KW-0479">Metal-binding</keyword>
<comment type="cofactor">
    <cofactor evidence="1">
        <name>Mn(2+)</name>
        <dbReference type="ChEBI" id="CHEBI:29035"/>
    </cofactor>
</comment>
<dbReference type="PROSITE" id="PS00184">
    <property type="entry name" value="GARS"/>
    <property type="match status" value="1"/>
</dbReference>
<feature type="domain" description="ATP-grasp" evidence="13">
    <location>
        <begin position="105"/>
        <end position="307"/>
    </location>
</feature>
<dbReference type="GO" id="GO:0005524">
    <property type="term" value="F:ATP binding"/>
    <property type="evidence" value="ECO:0007669"/>
    <property type="project" value="UniProtKB-UniRule"/>
</dbReference>
<dbReference type="OrthoDB" id="9804441at2"/>
<evidence type="ECO:0000256" key="4">
    <source>
        <dbReference type="ARBA" id="ARBA00013255"/>
    </source>
</evidence>
<dbReference type="PROSITE" id="PS51273">
    <property type="entry name" value="GATASE_TYPE_1"/>
    <property type="match status" value="1"/>
</dbReference>
<dbReference type="InterPro" id="IPR010918">
    <property type="entry name" value="PurM-like_C_dom"/>
</dbReference>
<dbReference type="EMBL" id="LRPM01000014">
    <property type="protein sequence ID" value="KWZ78821.1"/>
    <property type="molecule type" value="Genomic_DNA"/>
</dbReference>
<comment type="caution">
    <text evidence="14">The sequence shown here is derived from an EMBL/GenBank/DDBJ whole genome shotgun (WGS) entry which is preliminary data.</text>
</comment>
<keyword evidence="9 12" id="KW-0067">ATP-binding</keyword>
<dbReference type="InterPro" id="IPR013815">
    <property type="entry name" value="ATP_grasp_subdomain_1"/>
</dbReference>
<dbReference type="SMART" id="SM01209">
    <property type="entry name" value="GARS_A"/>
    <property type="match status" value="1"/>
</dbReference>
<dbReference type="STRING" id="33036.HMPREF3200_00516"/>
<dbReference type="SUPFAM" id="SSF52440">
    <property type="entry name" value="PreATP-grasp domain"/>
    <property type="match status" value="1"/>
</dbReference>
<dbReference type="RefSeq" id="WP_060929084.1">
    <property type="nucleotide sequence ID" value="NZ_KQ955257.1"/>
</dbReference>
<dbReference type="InterPro" id="IPR011054">
    <property type="entry name" value="Rudment_hybrid_motif"/>
</dbReference>
<name>A0A133KGY6_9FIRM</name>
<comment type="catalytic activity">
    <reaction evidence="11">
        <text>5-phospho-beta-D-ribosylamine + glycine + ATP = N(1)-(5-phospho-beta-D-ribosyl)glycinamide + ADP + phosphate + H(+)</text>
        <dbReference type="Rhea" id="RHEA:17453"/>
        <dbReference type="ChEBI" id="CHEBI:15378"/>
        <dbReference type="ChEBI" id="CHEBI:30616"/>
        <dbReference type="ChEBI" id="CHEBI:43474"/>
        <dbReference type="ChEBI" id="CHEBI:57305"/>
        <dbReference type="ChEBI" id="CHEBI:58681"/>
        <dbReference type="ChEBI" id="CHEBI:143788"/>
        <dbReference type="ChEBI" id="CHEBI:456216"/>
        <dbReference type="EC" id="6.3.4.13"/>
    </reaction>
</comment>
<evidence type="ECO:0000256" key="7">
    <source>
        <dbReference type="ARBA" id="ARBA00022741"/>
    </source>
</evidence>
<dbReference type="Pfam" id="PF02844">
    <property type="entry name" value="GARS_N"/>
    <property type="match status" value="1"/>
</dbReference>
<dbReference type="InterPro" id="IPR000115">
    <property type="entry name" value="PRibGlycinamide_synth"/>
</dbReference>
<dbReference type="Pfam" id="PF13507">
    <property type="entry name" value="GATase_5"/>
    <property type="match status" value="1"/>
</dbReference>
<dbReference type="InterPro" id="IPR020561">
    <property type="entry name" value="PRibGlycinamid_synth_ATP-grasp"/>
</dbReference>
<dbReference type="SMART" id="SM01210">
    <property type="entry name" value="GARS_C"/>
    <property type="match status" value="1"/>
</dbReference>
<evidence type="ECO:0000313" key="14">
    <source>
        <dbReference type="EMBL" id="KWZ78821.1"/>
    </source>
</evidence>
<dbReference type="Gene3D" id="3.30.1330.10">
    <property type="entry name" value="PurM-like, N-terminal domain"/>
    <property type="match status" value="1"/>
</dbReference>
<dbReference type="InterPro" id="IPR010141">
    <property type="entry name" value="FGAM_synthase"/>
</dbReference>
<dbReference type="Pfam" id="PF02843">
    <property type="entry name" value="GARS_C"/>
    <property type="match status" value="1"/>
</dbReference>
<dbReference type="CDD" id="cd02204">
    <property type="entry name" value="PurL_repeat2"/>
    <property type="match status" value="1"/>
</dbReference>
<dbReference type="InterPro" id="IPR016185">
    <property type="entry name" value="PreATP-grasp_dom_sf"/>
</dbReference>
<proteinExistence type="inferred from homology"/>
<dbReference type="PANTHER" id="PTHR10099">
    <property type="entry name" value="PHOSPHORIBOSYLFORMYLGLYCINAMIDINE SYNTHASE"/>
    <property type="match status" value="1"/>
</dbReference>
<sequence>MKILIIGSGGREHALGEKLKADDRKLFFAPGNAKTEDIGKNIGIGAEDIDKLVDFAKEERIDYTVVGPENPLCLGIVDKFLENDLEIFGVNKKASKFESSKAFTKEFLNKYGIQTASYLKCTSKKEALAYGEKLLEDKGRLVLKRDGLAGGKGVYIISSKKDFEKRVDEVLAKDGVLIIEEYLEGFEMSLLCLTDSKRIIPLPTSKDHKKIYENEKGPNTGGMGTYAPNIEAEAFKEKIKEEVLPKIIKGFNKENINYRGVLFIGFMINESGIYVLEFNVRFGDPETQVVLELIDNDLLDLLKATSSQKLKDIDLKINNKKALCLVLASEGYPASYETAKEISFDKGVKSKIIHAGTRKDHGKVLTAGGRVLNILAVGDSFDELIKTVYEDAKKIHFEGKYYRKDIGPSVKRVYVRKNDPFDFESIKLKEKIKTTLGISLTAFKIYKRYDLQTSDDNVEKLLYTVLAEAPVDTAYAFDEALKLQANFKKTIVSQYLSGQFNPREKGVIDTACLVIDDPDFEVKASTVYEIEGASNQDLEKIEKFIINPVDSHRVKLLGIPTSLRKSSQKNLENITYHGFREFDEKKLRQFIEEQSLAMSLDDLRLVRDYFRSENRDPNETEIKILDTYWSDHCRHTTFNTYLDIDIEVKSLLDKAIKESFNKYLKMREDLSITKPINLMSLGTILSKYMRAKGKFDDLEVSKEINACSVYTKVRVLRDGKERLEDYLLMFKNETHNHPTEIEPFGGASTCLGGAIRDPLSGRSYVYQAMRLSGAGNIKEAYEDRLEGKLPQAKITKEAALGYSSYGNQIGLATGLVDEFYHEGYTAKRLECGAVIAIAPRENVKRLDPLPGDLVILLGGRTGRDGIGGATGSSKSHKLTSIHTESAQVQKGNAPEERKIQRLFRRSEVSKLIKKCNDFGAGGVAVAIGELADGIDIYLDKLPLKYEGLKPFEIAISESQERMALVIDKKDLDEFMAYAKEENIEASVVARVTDNNTMTLFYEDDLVAKLSYDFINTDGAERYAKVAYVSEDVPSILKAKDDDPKKFYEKIKELDLLSKRNLIEIFDPSIGRNTVLNPLGGKKLLNPSQVMAARIPVDEGVSKTVSLMSYGFDPKLSDMSQYLGGYYAVVESIARLIAVGSSLSKIRLSFQEFYESMDRPEAWSKPLKSLLGAFEVSSFFETPPIGGKDSMSGTFENIKVPPTLISFAVTTEDIENIITNDLKGLGRIGLIKTPYREDGSLDLRKLKDNFENLNKDIRSGNVISAIALTRKGLLADLYEQAIGNTGFEINYDNLYNPMFGSFLVEYKDDRDFIENIGSFKEEIIVNGIKLDEEKLNQSYLHGLDEIFQAYDDIRCEALKPKTVPRKLKSDMPVDKPRVLILTAPGTNCELDSEMAFRKAGADTEIFVFRNQNESDIEESIDKLAKLLVKSQIFMLPGGFSLGDEPDGSAKFLANILRNEKIAKAIDILLRKNDGLILGICNGFQALIKTGLLPYGRVKVQEEDDPTLSFNKASRHIASFVNTRCLTNNSPWTRGLDINKTYRLPISHGEGRFIINKDKLEELLDKDQIFSIYESSPNASDYNIEGILSEDGKILGRMAHAERIDDDLFKNVYDVGGESLFENAVNYFRKEER</sequence>
<dbReference type="NCBIfam" id="TIGR01857">
    <property type="entry name" value="FGAM-synthase"/>
    <property type="match status" value="1"/>
</dbReference>
<organism evidence="14 15">
    <name type="scientific">Anaerococcus tetradius</name>
    <dbReference type="NCBI Taxonomy" id="33036"/>
    <lineage>
        <taxon>Bacteria</taxon>
        <taxon>Bacillati</taxon>
        <taxon>Bacillota</taxon>
        <taxon>Tissierellia</taxon>
        <taxon>Tissierellales</taxon>
        <taxon>Peptoniphilaceae</taxon>
        <taxon>Anaerococcus</taxon>
    </lineage>
</organism>
<dbReference type="GO" id="GO:0009113">
    <property type="term" value="P:purine nucleobase biosynthetic process"/>
    <property type="evidence" value="ECO:0007669"/>
    <property type="project" value="InterPro"/>
</dbReference>
<dbReference type="CDD" id="cd02203">
    <property type="entry name" value="PurL_repeat1"/>
    <property type="match status" value="1"/>
</dbReference>
<dbReference type="InterPro" id="IPR036921">
    <property type="entry name" value="PurM-like_N_sf"/>
</dbReference>
<keyword evidence="10" id="KW-0460">Magnesium</keyword>
<dbReference type="Proteomes" id="UP000070383">
    <property type="component" value="Unassembled WGS sequence"/>
</dbReference>
<accession>A0A133KGY6</accession>
<dbReference type="Pfam" id="PF01071">
    <property type="entry name" value="GARS_A"/>
    <property type="match status" value="1"/>
</dbReference>
<dbReference type="EC" id="6.3.4.13" evidence="4 11"/>
<dbReference type="InterPro" id="IPR036676">
    <property type="entry name" value="PurM-like_C_sf"/>
</dbReference>
<reference evidence="15" key="1">
    <citation type="submission" date="2016-01" db="EMBL/GenBank/DDBJ databases">
        <authorList>
            <person name="Mitreva M."/>
            <person name="Pepin K.H."/>
            <person name="Mihindukulasuriya K.A."/>
            <person name="Fulton R."/>
            <person name="Fronick C."/>
            <person name="O'Laughlin M."/>
            <person name="Miner T."/>
            <person name="Herter B."/>
            <person name="Rosa B.A."/>
            <person name="Cordes M."/>
            <person name="Tomlinson C."/>
            <person name="Wollam A."/>
            <person name="Palsikar V.B."/>
            <person name="Mardis E.R."/>
            <person name="Wilson R.K."/>
        </authorList>
    </citation>
    <scope>NUCLEOTIDE SEQUENCE [LARGE SCALE GENOMIC DNA]</scope>
    <source>
        <strain evidence="15">MJR8151</strain>
    </source>
</reference>
<protein>
    <recommendedName>
        <fullName evidence="4 11">Phosphoribosylamine--glycine ligase</fullName>
        <ecNumber evidence="4 11">6.3.4.13</ecNumber>
    </recommendedName>
    <alternativeName>
        <fullName evidence="11">GARS</fullName>
    </alternativeName>
    <alternativeName>
        <fullName evidence="11">Glycinamide ribonucleotide synthetase</fullName>
    </alternativeName>
    <alternativeName>
        <fullName evidence="11">Phosphoribosylglycinamide synthetase</fullName>
    </alternativeName>
</protein>
<dbReference type="GO" id="GO:0005737">
    <property type="term" value="C:cytoplasm"/>
    <property type="evidence" value="ECO:0007669"/>
    <property type="project" value="TreeGrafter"/>
</dbReference>
<dbReference type="InterPro" id="IPR011761">
    <property type="entry name" value="ATP-grasp"/>
</dbReference>
<evidence type="ECO:0000256" key="9">
    <source>
        <dbReference type="ARBA" id="ARBA00022840"/>
    </source>
</evidence>
<evidence type="ECO:0000313" key="15">
    <source>
        <dbReference type="Proteomes" id="UP000070383"/>
    </source>
</evidence>
<dbReference type="GO" id="GO:0006189">
    <property type="term" value="P:'de novo' IMP biosynthetic process"/>
    <property type="evidence" value="ECO:0007669"/>
    <property type="project" value="UniProtKB-UniRule"/>
</dbReference>
<keyword evidence="8 11" id="KW-0658">Purine biosynthesis</keyword>
<dbReference type="InterPro" id="IPR020560">
    <property type="entry name" value="PRibGlycinamide_synth_C-dom"/>
</dbReference>
<keyword evidence="7 12" id="KW-0547">Nucleotide-binding</keyword>
<dbReference type="SUPFAM" id="SSF56059">
    <property type="entry name" value="Glutathione synthetase ATP-binding domain-like"/>
    <property type="match status" value="1"/>
</dbReference>
<comment type="pathway">
    <text evidence="3 11">Purine metabolism; IMP biosynthesis via de novo pathway; N(1)-(5-phospho-D-ribosyl)glycinamide from 5-phospho-alpha-D-ribose 1-diphosphate: step 2/2.</text>
</comment>
<dbReference type="GO" id="GO:0046872">
    <property type="term" value="F:metal ion binding"/>
    <property type="evidence" value="ECO:0007669"/>
    <property type="project" value="UniProtKB-KW"/>
</dbReference>
<dbReference type="Gene3D" id="3.40.50.20">
    <property type="match status" value="1"/>
</dbReference>
<dbReference type="GO" id="GO:0004637">
    <property type="term" value="F:phosphoribosylamine-glycine ligase activity"/>
    <property type="evidence" value="ECO:0007669"/>
    <property type="project" value="UniProtKB-UniRule"/>
</dbReference>
<dbReference type="NCBIfam" id="TIGR00877">
    <property type="entry name" value="purD"/>
    <property type="match status" value="1"/>
</dbReference>
<dbReference type="GO" id="GO:0004642">
    <property type="term" value="F:phosphoribosylformylglycinamidine synthase activity"/>
    <property type="evidence" value="ECO:0007669"/>
    <property type="project" value="TreeGrafter"/>
</dbReference>
<dbReference type="SUPFAM" id="SSF55326">
    <property type="entry name" value="PurM N-terminal domain-like"/>
    <property type="match status" value="2"/>
</dbReference>
<dbReference type="Gene3D" id="3.30.1490.20">
    <property type="entry name" value="ATP-grasp fold, A domain"/>
    <property type="match status" value="1"/>
</dbReference>
<evidence type="ECO:0000259" key="13">
    <source>
        <dbReference type="PROSITE" id="PS50975"/>
    </source>
</evidence>
<evidence type="ECO:0000256" key="6">
    <source>
        <dbReference type="ARBA" id="ARBA00022723"/>
    </source>
</evidence>
<evidence type="ECO:0000256" key="1">
    <source>
        <dbReference type="ARBA" id="ARBA00001936"/>
    </source>
</evidence>
<dbReference type="UniPathway" id="UPA00074">
    <property type="reaction ID" value="UER00125"/>
</dbReference>
<dbReference type="InterPro" id="IPR020559">
    <property type="entry name" value="PRibGlycinamide_synth_CS"/>
</dbReference>
<comment type="similarity">
    <text evidence="11">Belongs to the GARS family.</text>
</comment>
<keyword evidence="15" id="KW-1185">Reference proteome</keyword>
<dbReference type="HAMAP" id="MF_00138">
    <property type="entry name" value="GARS"/>
    <property type="match status" value="1"/>
</dbReference>